<dbReference type="Proteomes" id="UP001501138">
    <property type="component" value="Unassembled WGS sequence"/>
</dbReference>
<proteinExistence type="predicted"/>
<evidence type="ECO:0008006" key="3">
    <source>
        <dbReference type="Google" id="ProtNLM"/>
    </source>
</evidence>
<sequence length="185" mass="19473">MDMNQQPDAVELERVPGEDEPLDAADVALLARLARTVSALDPVPDGLVERSLFAVTLAGLEAEVAEVMELQRVLVPAGSVRGGDTLEARTITFTHERLTVMIALSPADDGRSVRIDGWVAPAAELVVQLRQPDGNREATTDADGRFVFDGVDGGPSSLLVRLPADGPGEGDAPEGTVVTTPVIEI</sequence>
<protein>
    <recommendedName>
        <fullName evidence="3">Carboxypeptidase regulatory-like domain-containing protein</fullName>
    </recommendedName>
</protein>
<accession>A0ABN2J091</accession>
<reference evidence="1 2" key="1">
    <citation type="journal article" date="2019" name="Int. J. Syst. Evol. Microbiol.">
        <title>The Global Catalogue of Microorganisms (GCM) 10K type strain sequencing project: providing services to taxonomists for standard genome sequencing and annotation.</title>
        <authorList>
            <consortium name="The Broad Institute Genomics Platform"/>
            <consortium name="The Broad Institute Genome Sequencing Center for Infectious Disease"/>
            <person name="Wu L."/>
            <person name="Ma J."/>
        </authorList>
    </citation>
    <scope>NUCLEOTIDE SEQUENCE [LARGE SCALE GENOMIC DNA]</scope>
    <source>
        <strain evidence="1 2">JCM 15589</strain>
    </source>
</reference>
<comment type="caution">
    <text evidence="1">The sequence shown here is derived from an EMBL/GenBank/DDBJ whole genome shotgun (WGS) entry which is preliminary data.</text>
</comment>
<name>A0ABN2J091_9MICO</name>
<evidence type="ECO:0000313" key="2">
    <source>
        <dbReference type="Proteomes" id="UP001501138"/>
    </source>
</evidence>
<gene>
    <name evidence="1" type="ORF">GCM10009809_09440</name>
</gene>
<organism evidence="1 2">
    <name type="scientific">Isoptericola hypogeus</name>
    <dbReference type="NCBI Taxonomy" id="300179"/>
    <lineage>
        <taxon>Bacteria</taxon>
        <taxon>Bacillati</taxon>
        <taxon>Actinomycetota</taxon>
        <taxon>Actinomycetes</taxon>
        <taxon>Micrococcales</taxon>
        <taxon>Promicromonosporaceae</taxon>
        <taxon>Isoptericola</taxon>
    </lineage>
</organism>
<keyword evidence="2" id="KW-1185">Reference proteome</keyword>
<evidence type="ECO:0000313" key="1">
    <source>
        <dbReference type="EMBL" id="GAA1715418.1"/>
    </source>
</evidence>
<dbReference type="EMBL" id="BAAAPM010000003">
    <property type="protein sequence ID" value="GAA1715418.1"/>
    <property type="molecule type" value="Genomic_DNA"/>
</dbReference>